<sequence>MLFRAGENNTALSQVPLTNTAFSPANSDLWVNGLWFTSLAIALSVALFAVLAKQWLRQYMSIITGSPRERAFIRQFRFDGLKKWRVQAFIVKLPILLHLSLILFLAGLVVFLVPLSITMAYTTGAITILVVILYFTATVLPLLTIQCSYRTTFSDILHYAVHRILYQKIMYPFYISACNWVRRLLMGLEPLYLKDLQSYNTPKMTERREACVDVQECQNLELNVLWWLGESTSNPSAKEILFQSLGTFTCKMTEVLSTNEA</sequence>
<dbReference type="Pfam" id="PF20153">
    <property type="entry name" value="DUF6535"/>
    <property type="match status" value="1"/>
</dbReference>
<feature type="transmembrane region" description="Helical" evidence="1">
    <location>
        <begin position="119"/>
        <end position="143"/>
    </location>
</feature>
<evidence type="ECO:0000313" key="4">
    <source>
        <dbReference type="Proteomes" id="UP000772434"/>
    </source>
</evidence>
<keyword evidence="4" id="KW-1185">Reference proteome</keyword>
<dbReference type="EMBL" id="JADNRY010000159">
    <property type="protein sequence ID" value="KAF9062901.1"/>
    <property type="molecule type" value="Genomic_DNA"/>
</dbReference>
<gene>
    <name evidence="3" type="ORF">BDP27DRAFT_1480341</name>
</gene>
<feature type="transmembrane region" description="Helical" evidence="1">
    <location>
        <begin position="33"/>
        <end position="52"/>
    </location>
</feature>
<evidence type="ECO:0000256" key="1">
    <source>
        <dbReference type="SAM" id="Phobius"/>
    </source>
</evidence>
<dbReference type="AlphaFoldDB" id="A0A9P5PD16"/>
<comment type="caution">
    <text evidence="3">The sequence shown here is derived from an EMBL/GenBank/DDBJ whole genome shotgun (WGS) entry which is preliminary data.</text>
</comment>
<dbReference type="Proteomes" id="UP000772434">
    <property type="component" value="Unassembled WGS sequence"/>
</dbReference>
<protein>
    <recommendedName>
        <fullName evidence="2">DUF6535 domain-containing protein</fullName>
    </recommendedName>
</protein>
<keyword evidence="1" id="KW-1133">Transmembrane helix</keyword>
<organism evidence="3 4">
    <name type="scientific">Rhodocollybia butyracea</name>
    <dbReference type="NCBI Taxonomy" id="206335"/>
    <lineage>
        <taxon>Eukaryota</taxon>
        <taxon>Fungi</taxon>
        <taxon>Dikarya</taxon>
        <taxon>Basidiomycota</taxon>
        <taxon>Agaricomycotina</taxon>
        <taxon>Agaricomycetes</taxon>
        <taxon>Agaricomycetidae</taxon>
        <taxon>Agaricales</taxon>
        <taxon>Marasmiineae</taxon>
        <taxon>Omphalotaceae</taxon>
        <taxon>Rhodocollybia</taxon>
    </lineage>
</organism>
<feature type="transmembrane region" description="Helical" evidence="1">
    <location>
        <begin position="89"/>
        <end position="113"/>
    </location>
</feature>
<feature type="non-terminal residue" evidence="3">
    <location>
        <position position="261"/>
    </location>
</feature>
<evidence type="ECO:0000313" key="3">
    <source>
        <dbReference type="EMBL" id="KAF9062901.1"/>
    </source>
</evidence>
<name>A0A9P5PD16_9AGAR</name>
<feature type="domain" description="DUF6535" evidence="2">
    <location>
        <begin position="7"/>
        <end position="113"/>
    </location>
</feature>
<keyword evidence="1" id="KW-0812">Transmembrane</keyword>
<evidence type="ECO:0000259" key="2">
    <source>
        <dbReference type="Pfam" id="PF20153"/>
    </source>
</evidence>
<dbReference type="OrthoDB" id="3219854at2759"/>
<dbReference type="InterPro" id="IPR045338">
    <property type="entry name" value="DUF6535"/>
</dbReference>
<proteinExistence type="predicted"/>
<keyword evidence="1" id="KW-0472">Membrane</keyword>
<reference evidence="3" key="1">
    <citation type="submission" date="2020-11" db="EMBL/GenBank/DDBJ databases">
        <authorList>
            <consortium name="DOE Joint Genome Institute"/>
            <person name="Ahrendt S."/>
            <person name="Riley R."/>
            <person name="Andreopoulos W."/>
            <person name="Labutti K."/>
            <person name="Pangilinan J."/>
            <person name="Ruiz-Duenas F.J."/>
            <person name="Barrasa J.M."/>
            <person name="Sanchez-Garcia M."/>
            <person name="Camarero S."/>
            <person name="Miyauchi S."/>
            <person name="Serrano A."/>
            <person name="Linde D."/>
            <person name="Babiker R."/>
            <person name="Drula E."/>
            <person name="Ayuso-Fernandez I."/>
            <person name="Pacheco R."/>
            <person name="Padilla G."/>
            <person name="Ferreira P."/>
            <person name="Barriuso J."/>
            <person name="Kellner H."/>
            <person name="Castanera R."/>
            <person name="Alfaro M."/>
            <person name="Ramirez L."/>
            <person name="Pisabarro A.G."/>
            <person name="Kuo A."/>
            <person name="Tritt A."/>
            <person name="Lipzen A."/>
            <person name="He G."/>
            <person name="Yan M."/>
            <person name="Ng V."/>
            <person name="Cullen D."/>
            <person name="Martin F."/>
            <person name="Rosso M.-N."/>
            <person name="Henrissat B."/>
            <person name="Hibbett D."/>
            <person name="Martinez A.T."/>
            <person name="Grigoriev I.V."/>
        </authorList>
    </citation>
    <scope>NUCLEOTIDE SEQUENCE</scope>
    <source>
        <strain evidence="3">AH 40177</strain>
    </source>
</reference>
<accession>A0A9P5PD16</accession>